<evidence type="ECO:0000313" key="3">
    <source>
        <dbReference type="Proteomes" id="UP000006697"/>
    </source>
</evidence>
<dbReference type="EMBL" id="CU207211">
    <property type="protein sequence ID" value="CAL61115.1"/>
    <property type="molecule type" value="Genomic_DNA"/>
</dbReference>
<gene>
    <name evidence="2" type="ordered locus">HEAR0931</name>
</gene>
<protein>
    <submittedName>
        <fullName evidence="2">Uncharacterized protein</fullName>
    </submittedName>
</protein>
<dbReference type="KEGG" id="har:HEAR0931"/>
<feature type="transmembrane region" description="Helical" evidence="1">
    <location>
        <begin position="16"/>
        <end position="38"/>
    </location>
</feature>
<reference evidence="2 3" key="1">
    <citation type="journal article" date="2007" name="PLoS Genet.">
        <title>A tale of two oxidation states: bacterial colonization of arsenic-rich environments.</title>
        <authorList>
            <person name="Muller D."/>
            <person name="Medigue C."/>
            <person name="Koechler S."/>
            <person name="Barbe V."/>
            <person name="Barakat M."/>
            <person name="Talla E."/>
            <person name="Bonnefoy V."/>
            <person name="Krin E."/>
            <person name="Arsene-Ploetze F."/>
            <person name="Carapito C."/>
            <person name="Chandler M."/>
            <person name="Cournoyer B."/>
            <person name="Cruveiller S."/>
            <person name="Dossat C."/>
            <person name="Duval S."/>
            <person name="Heymann M."/>
            <person name="Leize E."/>
            <person name="Lieutaud A."/>
            <person name="Lievremont D."/>
            <person name="Makita Y."/>
            <person name="Mangenot S."/>
            <person name="Nitschke W."/>
            <person name="Ortet P."/>
            <person name="Perdrial N."/>
            <person name="Schoepp B."/>
            <person name="Siguier N."/>
            <person name="Simeonova D.D."/>
            <person name="Rouy Z."/>
            <person name="Segurens B."/>
            <person name="Turlin E."/>
            <person name="Vallenet D."/>
            <person name="Van Dorsselaer A."/>
            <person name="Weiss S."/>
            <person name="Weissenbach J."/>
            <person name="Lett M.C."/>
            <person name="Danchin A."/>
            <person name="Bertin P.N."/>
        </authorList>
    </citation>
    <scope>NUCLEOTIDE SEQUENCE [LARGE SCALE GENOMIC DNA]</scope>
    <source>
        <strain evidence="3">ULPAs1</strain>
    </source>
</reference>
<evidence type="ECO:0000256" key="1">
    <source>
        <dbReference type="SAM" id="Phobius"/>
    </source>
</evidence>
<organism evidence="2 3">
    <name type="scientific">Herminiimonas arsenicoxydans</name>
    <dbReference type="NCBI Taxonomy" id="204773"/>
    <lineage>
        <taxon>Bacteria</taxon>
        <taxon>Pseudomonadati</taxon>
        <taxon>Pseudomonadota</taxon>
        <taxon>Betaproteobacteria</taxon>
        <taxon>Burkholderiales</taxon>
        <taxon>Oxalobacteraceae</taxon>
        <taxon>Herminiimonas</taxon>
    </lineage>
</organism>
<keyword evidence="1" id="KW-1133">Transmembrane helix</keyword>
<keyword evidence="1" id="KW-0812">Transmembrane</keyword>
<evidence type="ECO:0000313" key="2">
    <source>
        <dbReference type="EMBL" id="CAL61115.1"/>
    </source>
</evidence>
<proteinExistence type="predicted"/>
<accession>A4G3M8</accession>
<name>A4G3M8_HERAR</name>
<dbReference type="AlphaFoldDB" id="A4G3M8"/>
<dbReference type="HOGENOM" id="CLU_2879758_0_0_4"/>
<keyword evidence="3" id="KW-1185">Reference proteome</keyword>
<dbReference type="Proteomes" id="UP000006697">
    <property type="component" value="Chromosome"/>
</dbReference>
<keyword evidence="1" id="KW-0472">Membrane</keyword>
<dbReference type="STRING" id="204773.HEAR0931"/>
<sequence>MRGYCPPRTVNAGENIFFTILYLPEAGILLINMGGLVYRYHLPNVRLTSPAIPSLFRIASQST</sequence>